<dbReference type="PROSITE" id="PS51379">
    <property type="entry name" value="4FE4S_FER_2"/>
    <property type="match status" value="3"/>
</dbReference>
<keyword evidence="1" id="KW-0004">4Fe-4S</keyword>
<name>A0A9D3AJM3_9FIRM</name>
<dbReference type="AlphaFoldDB" id="A0A9D3AJM3"/>
<evidence type="ECO:0000313" key="6">
    <source>
        <dbReference type="EMBL" id="HJH49983.1"/>
    </source>
</evidence>
<dbReference type="OrthoDB" id="9810688at2"/>
<evidence type="ECO:0000256" key="2">
    <source>
        <dbReference type="ARBA" id="ARBA00022723"/>
    </source>
</evidence>
<dbReference type="SUPFAM" id="SSF54862">
    <property type="entry name" value="4Fe-4S ferredoxins"/>
    <property type="match status" value="1"/>
</dbReference>
<dbReference type="EMBL" id="DYXE01000060">
    <property type="protein sequence ID" value="HJH49983.1"/>
    <property type="molecule type" value="Genomic_DNA"/>
</dbReference>
<dbReference type="Gene3D" id="3.30.70.20">
    <property type="match status" value="2"/>
</dbReference>
<dbReference type="Pfam" id="PF13247">
    <property type="entry name" value="Fer4_11"/>
    <property type="match status" value="1"/>
</dbReference>
<feature type="domain" description="4Fe-4S ferredoxin-type" evidence="5">
    <location>
        <begin position="79"/>
        <end position="108"/>
    </location>
</feature>
<feature type="domain" description="4Fe-4S ferredoxin-type" evidence="5">
    <location>
        <begin position="2"/>
        <end position="31"/>
    </location>
</feature>
<organism evidence="6 7">
    <name type="scientific">Merdimonas faecis</name>
    <dbReference type="NCBI Taxonomy" id="1653435"/>
    <lineage>
        <taxon>Bacteria</taxon>
        <taxon>Bacillati</taxon>
        <taxon>Bacillota</taxon>
        <taxon>Clostridia</taxon>
        <taxon>Lachnospirales</taxon>
        <taxon>Lachnospiraceae</taxon>
        <taxon>Merdimonas</taxon>
    </lineage>
</organism>
<reference evidence="6" key="2">
    <citation type="submission" date="2021-09" db="EMBL/GenBank/DDBJ databases">
        <authorList>
            <person name="Gilroy R."/>
        </authorList>
    </citation>
    <scope>NUCLEOTIDE SEQUENCE</scope>
    <source>
        <strain evidence="6">USAMLcec4-12693</strain>
    </source>
</reference>
<protein>
    <submittedName>
        <fullName evidence="6">4Fe-4S binding protein</fullName>
    </submittedName>
</protein>
<evidence type="ECO:0000259" key="5">
    <source>
        <dbReference type="PROSITE" id="PS51379"/>
    </source>
</evidence>
<dbReference type="InterPro" id="IPR017900">
    <property type="entry name" value="4Fe4S_Fe_S_CS"/>
</dbReference>
<dbReference type="PROSITE" id="PS00198">
    <property type="entry name" value="4FE4S_FER_1"/>
    <property type="match status" value="1"/>
</dbReference>
<reference evidence="6" key="1">
    <citation type="journal article" date="2021" name="PeerJ">
        <title>Extensive microbial diversity within the chicken gut microbiome revealed by metagenomics and culture.</title>
        <authorList>
            <person name="Gilroy R."/>
            <person name="Ravi A."/>
            <person name="Getino M."/>
            <person name="Pursley I."/>
            <person name="Horton D.L."/>
            <person name="Alikhan N.F."/>
            <person name="Baker D."/>
            <person name="Gharbi K."/>
            <person name="Hall N."/>
            <person name="Watson M."/>
            <person name="Adriaenssens E.M."/>
            <person name="Foster-Nyarko E."/>
            <person name="Jarju S."/>
            <person name="Secka A."/>
            <person name="Antonio M."/>
            <person name="Oren A."/>
            <person name="Chaudhuri R.R."/>
            <person name="La Ragione R."/>
            <person name="Hildebrand F."/>
            <person name="Pallen M.J."/>
        </authorList>
    </citation>
    <scope>NUCLEOTIDE SEQUENCE</scope>
    <source>
        <strain evidence="6">USAMLcec4-12693</strain>
    </source>
</reference>
<gene>
    <name evidence="6" type="ORF">K8V39_06950</name>
</gene>
<sequence>MMKVRFDRNTCTGCFACYVACIAEHHGPEEADAGSFRRVEKVTDLAAGFQKNVCPGCIHCGKCINVCPSGALYREETYGLVLADKEKCTGCRACESVCPMQVIRFDEDGKAEKCDGCISRIKEGRKPACKSVCCTGAIRMEER</sequence>
<keyword evidence="4" id="KW-0411">Iron-sulfur</keyword>
<dbReference type="PANTHER" id="PTHR43177">
    <property type="entry name" value="PROTEIN NRFC"/>
    <property type="match status" value="1"/>
</dbReference>
<keyword evidence="2" id="KW-0479">Metal-binding</keyword>
<dbReference type="GO" id="GO:0046872">
    <property type="term" value="F:metal ion binding"/>
    <property type="evidence" value="ECO:0007669"/>
    <property type="project" value="UniProtKB-KW"/>
</dbReference>
<keyword evidence="3" id="KW-0408">Iron</keyword>
<dbReference type="PANTHER" id="PTHR43177:SF3">
    <property type="entry name" value="PROTEIN NRFC HOMOLOG"/>
    <property type="match status" value="1"/>
</dbReference>
<accession>A0A9D3AJM3</accession>
<evidence type="ECO:0000313" key="7">
    <source>
        <dbReference type="Proteomes" id="UP000813420"/>
    </source>
</evidence>
<dbReference type="GO" id="GO:0051539">
    <property type="term" value="F:4 iron, 4 sulfur cluster binding"/>
    <property type="evidence" value="ECO:0007669"/>
    <property type="project" value="UniProtKB-KW"/>
</dbReference>
<proteinExistence type="predicted"/>
<evidence type="ECO:0000256" key="3">
    <source>
        <dbReference type="ARBA" id="ARBA00023004"/>
    </source>
</evidence>
<dbReference type="Proteomes" id="UP000813420">
    <property type="component" value="Unassembled WGS sequence"/>
</dbReference>
<dbReference type="InterPro" id="IPR050954">
    <property type="entry name" value="ET_IronSulfur_Cluster-Binding"/>
</dbReference>
<evidence type="ECO:0000256" key="4">
    <source>
        <dbReference type="ARBA" id="ARBA00023014"/>
    </source>
</evidence>
<dbReference type="CDD" id="cd04410">
    <property type="entry name" value="DMSOR_beta-like"/>
    <property type="match status" value="1"/>
</dbReference>
<dbReference type="RefSeq" id="WP_070088423.1">
    <property type="nucleotide sequence ID" value="NZ_CABMJS010000014.1"/>
</dbReference>
<feature type="domain" description="4Fe-4S ferredoxin-type" evidence="5">
    <location>
        <begin position="49"/>
        <end position="77"/>
    </location>
</feature>
<evidence type="ECO:0000256" key="1">
    <source>
        <dbReference type="ARBA" id="ARBA00022485"/>
    </source>
</evidence>
<comment type="caution">
    <text evidence="6">The sequence shown here is derived from an EMBL/GenBank/DDBJ whole genome shotgun (WGS) entry which is preliminary data.</text>
</comment>
<dbReference type="InterPro" id="IPR017896">
    <property type="entry name" value="4Fe4S_Fe-S-bd"/>
</dbReference>